<sequence>MFALQCDQFMNINTANQHISSKKPYAVIQKCKACGVFESDDYDAKFRGIYIGCYDTTIKYAYIFGSNKVNFTETKDQCETNLKYKTPYCCKYISKDGQYNRISTFCCCNTDFCLRKYAHLHADNFQEILKDA</sequence>
<evidence type="ECO:0000313" key="1">
    <source>
        <dbReference type="Proteomes" id="UP000095286"/>
    </source>
</evidence>
<organism evidence="1 2">
    <name type="scientific">Rhabditophanes sp. KR3021</name>
    <dbReference type="NCBI Taxonomy" id="114890"/>
    <lineage>
        <taxon>Eukaryota</taxon>
        <taxon>Metazoa</taxon>
        <taxon>Ecdysozoa</taxon>
        <taxon>Nematoda</taxon>
        <taxon>Chromadorea</taxon>
        <taxon>Rhabditida</taxon>
        <taxon>Tylenchina</taxon>
        <taxon>Panagrolaimomorpha</taxon>
        <taxon>Strongyloidoidea</taxon>
        <taxon>Alloionematidae</taxon>
        <taxon>Rhabditophanes</taxon>
    </lineage>
</organism>
<reference evidence="2" key="1">
    <citation type="submission" date="2016-11" db="UniProtKB">
        <authorList>
            <consortium name="WormBaseParasite"/>
        </authorList>
    </citation>
    <scope>IDENTIFICATION</scope>
    <source>
        <strain evidence="2">KR3021</strain>
    </source>
</reference>
<protein>
    <submittedName>
        <fullName evidence="2">Activin_recp domain-containing protein</fullName>
    </submittedName>
</protein>
<dbReference type="WBParaSite" id="RSKR_0000406050.1">
    <property type="protein sequence ID" value="RSKR_0000406050.1"/>
    <property type="gene ID" value="RSKR_0000406050"/>
</dbReference>
<dbReference type="Proteomes" id="UP000095286">
    <property type="component" value="Unplaced"/>
</dbReference>
<name>A0AC35TUP8_9BILA</name>
<proteinExistence type="predicted"/>
<evidence type="ECO:0000313" key="2">
    <source>
        <dbReference type="WBParaSite" id="RSKR_0000406050.1"/>
    </source>
</evidence>
<accession>A0AC35TUP8</accession>